<reference evidence="2" key="1">
    <citation type="submission" date="2018-11" db="EMBL/GenBank/DDBJ databases">
        <authorList>
            <consortium name="Pathogen Informatics"/>
        </authorList>
    </citation>
    <scope>NUCLEOTIDE SEQUENCE</scope>
</reference>
<dbReference type="EMBL" id="CAAALY010263135">
    <property type="protein sequence ID" value="VEL39966.1"/>
    <property type="molecule type" value="Genomic_DNA"/>
</dbReference>
<organism evidence="2 3">
    <name type="scientific">Protopolystoma xenopodis</name>
    <dbReference type="NCBI Taxonomy" id="117903"/>
    <lineage>
        <taxon>Eukaryota</taxon>
        <taxon>Metazoa</taxon>
        <taxon>Spiralia</taxon>
        <taxon>Lophotrochozoa</taxon>
        <taxon>Platyhelminthes</taxon>
        <taxon>Monogenea</taxon>
        <taxon>Polyopisthocotylea</taxon>
        <taxon>Polystomatidea</taxon>
        <taxon>Polystomatidae</taxon>
        <taxon>Protopolystoma</taxon>
    </lineage>
</organism>
<evidence type="ECO:0000313" key="2">
    <source>
        <dbReference type="EMBL" id="VEL39966.1"/>
    </source>
</evidence>
<keyword evidence="3" id="KW-1185">Reference proteome</keyword>
<accession>A0A3S5ALM1</accession>
<sequence>MARMRASSFPVASIVWPEKNEAQQRPFQTHRTSRRLDADTQSSEAYNKVASSCLVVAGLLPVTKVSCRLTEESRNGLAGHAGRQSSCENDCCLSTSPTDRLDGPVGRSVLSFSAGLSFFGRLRCCATTKAVAVGPSTWSLARRMLGTAASSALLSYLAPTHSDSPYSTSPCITSPHPISIHPTPLRSTALLHPNSLHLSLPRLILHDQISFQPTPSHSTSLYLT</sequence>
<evidence type="ECO:0000256" key="1">
    <source>
        <dbReference type="SAM" id="MobiDB-lite"/>
    </source>
</evidence>
<proteinExistence type="predicted"/>
<dbReference type="Proteomes" id="UP000784294">
    <property type="component" value="Unassembled WGS sequence"/>
</dbReference>
<protein>
    <submittedName>
        <fullName evidence="2">Uncharacterized protein</fullName>
    </submittedName>
</protein>
<dbReference type="AlphaFoldDB" id="A0A3S5ALM1"/>
<name>A0A3S5ALM1_9PLAT</name>
<comment type="caution">
    <text evidence="2">The sequence shown here is derived from an EMBL/GenBank/DDBJ whole genome shotgun (WGS) entry which is preliminary data.</text>
</comment>
<feature type="region of interest" description="Disordered" evidence="1">
    <location>
        <begin position="20"/>
        <end position="41"/>
    </location>
</feature>
<evidence type="ECO:0000313" key="3">
    <source>
        <dbReference type="Proteomes" id="UP000784294"/>
    </source>
</evidence>
<gene>
    <name evidence="2" type="ORF">PXEA_LOCUS33406</name>
</gene>